<keyword evidence="4" id="KW-1185">Reference proteome</keyword>
<dbReference type="InterPro" id="IPR056511">
    <property type="entry name" value="IDM1_C"/>
</dbReference>
<dbReference type="InterPro" id="IPR042163">
    <property type="entry name" value="PHF12"/>
</dbReference>
<dbReference type="GO" id="GO:0006357">
    <property type="term" value="P:regulation of transcription by RNA polymerase II"/>
    <property type="evidence" value="ECO:0007669"/>
    <property type="project" value="TreeGrafter"/>
</dbReference>
<dbReference type="SUPFAM" id="SSF55729">
    <property type="entry name" value="Acyl-CoA N-acyltransferases (Nat)"/>
    <property type="match status" value="1"/>
</dbReference>
<dbReference type="CDD" id="cd04301">
    <property type="entry name" value="NAT_SF"/>
    <property type="match status" value="1"/>
</dbReference>
<evidence type="ECO:0000259" key="2">
    <source>
        <dbReference type="Pfam" id="PF23209"/>
    </source>
</evidence>
<dbReference type="GO" id="GO:0005634">
    <property type="term" value="C:nucleus"/>
    <property type="evidence" value="ECO:0007669"/>
    <property type="project" value="TreeGrafter"/>
</dbReference>
<dbReference type="Pfam" id="PF23209">
    <property type="entry name" value="IDM1_C"/>
    <property type="match status" value="1"/>
</dbReference>
<comment type="caution">
    <text evidence="3">The sequence shown here is derived from an EMBL/GenBank/DDBJ whole genome shotgun (WGS) entry which is preliminary data.</text>
</comment>
<dbReference type="InterPro" id="IPR016181">
    <property type="entry name" value="Acyl_CoA_acyltransferase"/>
</dbReference>
<dbReference type="OrthoDB" id="1903104at2759"/>
<evidence type="ECO:0000313" key="4">
    <source>
        <dbReference type="Proteomes" id="UP000324897"/>
    </source>
</evidence>
<feature type="non-terminal residue" evidence="3">
    <location>
        <position position="1"/>
    </location>
</feature>
<gene>
    <name evidence="3" type="ORF">EJB05_42950</name>
</gene>
<dbReference type="PANTHER" id="PTHR46309">
    <property type="entry name" value="PHD FINGER PROTEIN 12"/>
    <property type="match status" value="1"/>
</dbReference>
<feature type="region of interest" description="Disordered" evidence="1">
    <location>
        <begin position="114"/>
        <end position="137"/>
    </location>
</feature>
<dbReference type="Gene3D" id="3.40.630.30">
    <property type="match status" value="1"/>
</dbReference>
<proteinExistence type="predicted"/>
<evidence type="ECO:0000256" key="1">
    <source>
        <dbReference type="SAM" id="MobiDB-lite"/>
    </source>
</evidence>
<organism evidence="3 4">
    <name type="scientific">Eragrostis curvula</name>
    <name type="common">weeping love grass</name>
    <dbReference type="NCBI Taxonomy" id="38414"/>
    <lineage>
        <taxon>Eukaryota</taxon>
        <taxon>Viridiplantae</taxon>
        <taxon>Streptophyta</taxon>
        <taxon>Embryophyta</taxon>
        <taxon>Tracheophyta</taxon>
        <taxon>Spermatophyta</taxon>
        <taxon>Magnoliopsida</taxon>
        <taxon>Liliopsida</taxon>
        <taxon>Poales</taxon>
        <taxon>Poaceae</taxon>
        <taxon>PACMAD clade</taxon>
        <taxon>Chloridoideae</taxon>
        <taxon>Eragrostideae</taxon>
        <taxon>Eragrostidinae</taxon>
        <taxon>Eragrostis</taxon>
    </lineage>
</organism>
<accession>A0A5J9TDP0</accession>
<dbReference type="PANTHER" id="PTHR46309:SF24">
    <property type="entry name" value="OS07G0693650 PROTEIN"/>
    <property type="match status" value="1"/>
</dbReference>
<reference evidence="3 4" key="1">
    <citation type="journal article" date="2019" name="Sci. Rep.">
        <title>A high-quality genome of Eragrostis curvula grass provides insights into Poaceae evolution and supports new strategies to enhance forage quality.</title>
        <authorList>
            <person name="Carballo J."/>
            <person name="Santos B.A.C.M."/>
            <person name="Zappacosta D."/>
            <person name="Garbus I."/>
            <person name="Selva J.P."/>
            <person name="Gallo C.A."/>
            <person name="Diaz A."/>
            <person name="Albertini E."/>
            <person name="Caccamo M."/>
            <person name="Echenique V."/>
        </authorList>
    </citation>
    <scope>NUCLEOTIDE SEQUENCE [LARGE SCALE GENOMIC DNA]</scope>
    <source>
        <strain evidence="4">cv. Victoria</strain>
        <tissue evidence="3">Leaf</tissue>
    </source>
</reference>
<name>A0A5J9TDP0_9POAL</name>
<dbReference type="EMBL" id="RWGY01000039">
    <property type="protein sequence ID" value="TVU09475.1"/>
    <property type="molecule type" value="Genomic_DNA"/>
</dbReference>
<dbReference type="GO" id="GO:0003714">
    <property type="term" value="F:transcription corepressor activity"/>
    <property type="evidence" value="ECO:0007669"/>
    <property type="project" value="InterPro"/>
</dbReference>
<evidence type="ECO:0000313" key="3">
    <source>
        <dbReference type="EMBL" id="TVU09475.1"/>
    </source>
</evidence>
<dbReference type="AlphaFoldDB" id="A0A5J9TDP0"/>
<feature type="domain" description="Increased DNA methylation 1 C-terminal" evidence="2">
    <location>
        <begin position="3"/>
        <end position="107"/>
    </location>
</feature>
<dbReference type="Gramene" id="TVU09475">
    <property type="protein sequence ID" value="TVU09475"/>
    <property type="gene ID" value="EJB05_42950"/>
</dbReference>
<dbReference type="Proteomes" id="UP000324897">
    <property type="component" value="Chromosome 3"/>
</dbReference>
<sequence length="153" mass="17465">MAKFPGYHIVGLEKDSELVTVSTLRVYGTRVAELPLVGTRFAHRKQGMCHLLMKEVEKDLHELGVERLMLPSVRGLLQTWTGSFVFKEMSESNKLEIAEHTILGFQEPLCARRSSTRRRIHQSRTSNRSAPGLARPRRIRRACSRELTLVKLA</sequence>
<protein>
    <recommendedName>
        <fullName evidence="2">Increased DNA methylation 1 C-terminal domain-containing protein</fullName>
    </recommendedName>
</protein>